<dbReference type="EMBL" id="LXMD01000021">
    <property type="protein sequence ID" value="OCG74609.1"/>
    <property type="molecule type" value="Genomic_DNA"/>
</dbReference>
<evidence type="ECO:0000313" key="2">
    <source>
        <dbReference type="Proteomes" id="UP000093355"/>
    </source>
</evidence>
<organism evidence="1 2">
    <name type="scientific">Microbacterium sediminis</name>
    <dbReference type="NCBI Taxonomy" id="904291"/>
    <lineage>
        <taxon>Bacteria</taxon>
        <taxon>Bacillati</taxon>
        <taxon>Actinomycetota</taxon>
        <taxon>Actinomycetes</taxon>
        <taxon>Micrococcales</taxon>
        <taxon>Microbacteriaceae</taxon>
        <taxon>Microbacterium</taxon>
    </lineage>
</organism>
<dbReference type="AlphaFoldDB" id="A0A1B9NDC3"/>
<dbReference type="Pfam" id="PF07876">
    <property type="entry name" value="Dabb"/>
    <property type="match status" value="1"/>
</dbReference>
<gene>
    <name evidence="1" type="ORF">A7J15_03465</name>
</gene>
<dbReference type="Proteomes" id="UP000093355">
    <property type="component" value="Unassembled WGS sequence"/>
</dbReference>
<dbReference type="RefSeq" id="WP_067024574.1">
    <property type="nucleotide sequence ID" value="NZ_CP038256.1"/>
</dbReference>
<reference evidence="1 2" key="1">
    <citation type="submission" date="2016-05" db="EMBL/GenBank/DDBJ databases">
        <authorList>
            <person name="Lavstsen T."/>
            <person name="Jespersen J.S."/>
        </authorList>
    </citation>
    <scope>NUCLEOTIDE SEQUENCE [LARGE SCALE GENOMIC DNA]</scope>
    <source>
        <strain evidence="1 2">YLB-01</strain>
    </source>
</reference>
<evidence type="ECO:0000313" key="1">
    <source>
        <dbReference type="EMBL" id="OCG74609.1"/>
    </source>
</evidence>
<keyword evidence="2" id="KW-1185">Reference proteome</keyword>
<dbReference type="PANTHER" id="PTHR37832">
    <property type="entry name" value="BLL2683 PROTEIN"/>
    <property type="match status" value="1"/>
</dbReference>
<dbReference type="PANTHER" id="PTHR37832:SF1">
    <property type="entry name" value="STRESS-RESPONSE A_B BARREL DOMAIN-CONTAINING PROTEIN"/>
    <property type="match status" value="1"/>
</dbReference>
<protein>
    <submittedName>
        <fullName evidence="1">Uncharacterized protein</fullName>
    </submittedName>
</protein>
<dbReference type="SMART" id="SM00886">
    <property type="entry name" value="Dabb"/>
    <property type="match status" value="1"/>
</dbReference>
<sequence length="99" mass="10822">MIRHIVMVTVNGQTQDEKNQQTLKAATMLEGLVGVVPGLRKMSVFANVVDAPGNSDFVLVADFDDERALADYQTHPAHVEALEYIGTIKVDRAAIDIDL</sequence>
<proteinExistence type="predicted"/>
<name>A0A1B9NDC3_9MICO</name>
<dbReference type="Gene3D" id="3.30.70.100">
    <property type="match status" value="1"/>
</dbReference>
<accession>A0A1B9NDC3</accession>
<dbReference type="InterPro" id="IPR011008">
    <property type="entry name" value="Dimeric_a/b-barrel"/>
</dbReference>
<comment type="caution">
    <text evidence="1">The sequence shown here is derived from an EMBL/GenBank/DDBJ whole genome shotgun (WGS) entry which is preliminary data.</text>
</comment>
<dbReference type="SUPFAM" id="SSF54909">
    <property type="entry name" value="Dimeric alpha+beta barrel"/>
    <property type="match status" value="1"/>
</dbReference>
<dbReference type="PROSITE" id="PS51502">
    <property type="entry name" value="S_R_A_B_BARREL"/>
    <property type="match status" value="1"/>
</dbReference>
<dbReference type="OrthoDB" id="6637496at2"/>
<dbReference type="InterPro" id="IPR013097">
    <property type="entry name" value="Dabb"/>
</dbReference>
<dbReference type="STRING" id="904291.A7J15_03465"/>